<proteinExistence type="predicted"/>
<organism evidence="1">
    <name type="scientific">Anguilla anguilla</name>
    <name type="common">European freshwater eel</name>
    <name type="synonym">Muraena anguilla</name>
    <dbReference type="NCBI Taxonomy" id="7936"/>
    <lineage>
        <taxon>Eukaryota</taxon>
        <taxon>Metazoa</taxon>
        <taxon>Chordata</taxon>
        <taxon>Craniata</taxon>
        <taxon>Vertebrata</taxon>
        <taxon>Euteleostomi</taxon>
        <taxon>Actinopterygii</taxon>
        <taxon>Neopterygii</taxon>
        <taxon>Teleostei</taxon>
        <taxon>Anguilliformes</taxon>
        <taxon>Anguillidae</taxon>
        <taxon>Anguilla</taxon>
    </lineage>
</organism>
<dbReference type="AlphaFoldDB" id="A0A0E9UNJ9"/>
<evidence type="ECO:0000313" key="1">
    <source>
        <dbReference type="EMBL" id="JAH66780.1"/>
    </source>
</evidence>
<dbReference type="EMBL" id="GBXM01041797">
    <property type="protein sequence ID" value="JAH66780.1"/>
    <property type="molecule type" value="Transcribed_RNA"/>
</dbReference>
<reference evidence="1" key="1">
    <citation type="submission" date="2014-11" db="EMBL/GenBank/DDBJ databases">
        <authorList>
            <person name="Amaro Gonzalez C."/>
        </authorList>
    </citation>
    <scope>NUCLEOTIDE SEQUENCE</scope>
</reference>
<sequence>MGKAGEMNQIYCFNLNNKMSA</sequence>
<protein>
    <submittedName>
        <fullName evidence="1">Uncharacterized protein</fullName>
    </submittedName>
</protein>
<accession>A0A0E9UNJ9</accession>
<dbReference type="EMBL" id="GBXM01033719">
    <property type="protein sequence ID" value="JAH74858.1"/>
    <property type="molecule type" value="Transcribed_RNA"/>
</dbReference>
<reference evidence="1" key="2">
    <citation type="journal article" date="2015" name="Fish Shellfish Immunol.">
        <title>Early steps in the European eel (Anguilla anguilla)-Vibrio vulnificus interaction in the gills: Role of the RtxA13 toxin.</title>
        <authorList>
            <person name="Callol A."/>
            <person name="Pajuelo D."/>
            <person name="Ebbesson L."/>
            <person name="Teles M."/>
            <person name="MacKenzie S."/>
            <person name="Amaro C."/>
        </authorList>
    </citation>
    <scope>NUCLEOTIDE SEQUENCE</scope>
</reference>
<name>A0A0E9UNJ9_ANGAN</name>